<dbReference type="GO" id="GO:0070681">
    <property type="term" value="P:glutaminyl-tRNAGln biosynthesis via transamidation"/>
    <property type="evidence" value="ECO:0007669"/>
    <property type="project" value="TreeGrafter"/>
</dbReference>
<proteinExistence type="inferred from homology"/>
<organism evidence="13 14">
    <name type="scientific">Rubellicoccus peritrichatus</name>
    <dbReference type="NCBI Taxonomy" id="3080537"/>
    <lineage>
        <taxon>Bacteria</taxon>
        <taxon>Pseudomonadati</taxon>
        <taxon>Verrucomicrobiota</taxon>
        <taxon>Opitutia</taxon>
        <taxon>Puniceicoccales</taxon>
        <taxon>Cerasicoccaceae</taxon>
        <taxon>Rubellicoccus</taxon>
    </lineage>
</organism>
<dbReference type="PANTHER" id="PTHR11659">
    <property type="entry name" value="GLUTAMYL-TRNA GLN AMIDOTRANSFERASE SUBUNIT B MITOCHONDRIAL AND PROKARYOTIC PET112-RELATED"/>
    <property type="match status" value="1"/>
</dbReference>
<dbReference type="NCBIfam" id="NF004014">
    <property type="entry name" value="PRK05477.1-4"/>
    <property type="match status" value="1"/>
</dbReference>
<dbReference type="NCBIfam" id="NF004012">
    <property type="entry name" value="PRK05477.1-2"/>
    <property type="match status" value="1"/>
</dbReference>
<keyword evidence="6 11" id="KW-0067">ATP-binding</keyword>
<protein>
    <recommendedName>
        <fullName evidence="3 11">Aspartyl/glutamyl-tRNA(Asn/Gln) amidotransferase subunit B</fullName>
        <shortName evidence="11">Asp/Glu-ADT subunit B</shortName>
        <ecNumber evidence="11">6.3.5.-</ecNumber>
    </recommendedName>
</protein>
<dbReference type="InterPro" id="IPR023168">
    <property type="entry name" value="GatB_Yqey_C_2"/>
</dbReference>
<dbReference type="InterPro" id="IPR017959">
    <property type="entry name" value="Asn/Gln-tRNA_amidoTrfase_suB/E"/>
</dbReference>
<dbReference type="Gene3D" id="1.10.10.410">
    <property type="match status" value="1"/>
</dbReference>
<evidence type="ECO:0000256" key="4">
    <source>
        <dbReference type="ARBA" id="ARBA00022598"/>
    </source>
</evidence>
<gene>
    <name evidence="11 13" type="primary">gatB</name>
    <name evidence="13" type="ORF">RZN69_03150</name>
</gene>
<dbReference type="InterPro" id="IPR003789">
    <property type="entry name" value="Asn/Gln_tRNA_amidoTrase-B-like"/>
</dbReference>
<comment type="catalytic activity">
    <reaction evidence="9 11">
        <text>L-aspartyl-tRNA(Asn) + L-glutamine + ATP + H2O = L-asparaginyl-tRNA(Asn) + L-glutamate + ADP + phosphate + 2 H(+)</text>
        <dbReference type="Rhea" id="RHEA:14513"/>
        <dbReference type="Rhea" id="RHEA-COMP:9674"/>
        <dbReference type="Rhea" id="RHEA-COMP:9677"/>
        <dbReference type="ChEBI" id="CHEBI:15377"/>
        <dbReference type="ChEBI" id="CHEBI:15378"/>
        <dbReference type="ChEBI" id="CHEBI:29985"/>
        <dbReference type="ChEBI" id="CHEBI:30616"/>
        <dbReference type="ChEBI" id="CHEBI:43474"/>
        <dbReference type="ChEBI" id="CHEBI:58359"/>
        <dbReference type="ChEBI" id="CHEBI:78515"/>
        <dbReference type="ChEBI" id="CHEBI:78516"/>
        <dbReference type="ChEBI" id="CHEBI:456216"/>
    </reaction>
</comment>
<dbReference type="GO" id="GO:0006412">
    <property type="term" value="P:translation"/>
    <property type="evidence" value="ECO:0007669"/>
    <property type="project" value="UniProtKB-UniRule"/>
</dbReference>
<sequence>MEYEAVIGLEVHVQLKTQSKMFTRAPYAYGHEPNTLTDPVVLALPGVLPVMNAEAVRKSVALGLLLGCEIAPVCKWDRKNYFYPDSPKNYQISQFDQPLCLGGGVEIEMLGASRNVMGDHRTVKLTRIHLEEDVGKLTHFANDSLVDYNRAGAPLCEIVSEPDMHSAEEVFAFMTAIRNAIVGAGLSDCDMEKGQMRCDANISVRPVGESKLGTKVELKNMNSISGVRNAVAYEIKRQTFAMKTGSETIVQETRRWDPVQQVTQSMRMKEESHDYRYFPDPDLMPVEISPEYIEAVKAELPEMPFDRQRRYMEQYDLPYTITSVLCPDRELAEFFEEALASTDGKGTAKAVANLIVNELLRDLSAGEGEGRVPLSESVISPAHIGELVRITEEGVITKQIGREVWAEMSKSGLMPSTIVEEKGLAQEPGGDDGLEAIIAEVIADPKHAKAIGQFREGNAKALNSMVGPVMKATQGKANPAEVQKLFRKALE</sequence>
<reference evidence="13 14" key="1">
    <citation type="submission" date="2023-10" db="EMBL/GenBank/DDBJ databases">
        <title>Rubellicoccus peritrichatus gen. nov., sp. nov., isolated from an algae of coral reef tank.</title>
        <authorList>
            <person name="Luo J."/>
        </authorList>
    </citation>
    <scope>NUCLEOTIDE SEQUENCE [LARGE SCALE GENOMIC DNA]</scope>
    <source>
        <strain evidence="13 14">CR14</strain>
    </source>
</reference>
<dbReference type="GO" id="GO:0005524">
    <property type="term" value="F:ATP binding"/>
    <property type="evidence" value="ECO:0007669"/>
    <property type="project" value="UniProtKB-KW"/>
</dbReference>
<dbReference type="HAMAP" id="MF_00121">
    <property type="entry name" value="GatB"/>
    <property type="match status" value="1"/>
</dbReference>
<dbReference type="Pfam" id="PF02637">
    <property type="entry name" value="GatB_Yqey"/>
    <property type="match status" value="1"/>
</dbReference>
<evidence type="ECO:0000256" key="9">
    <source>
        <dbReference type="ARBA" id="ARBA00047380"/>
    </source>
</evidence>
<dbReference type="InterPro" id="IPR014746">
    <property type="entry name" value="Gln_synth/guanido_kin_cat_dom"/>
</dbReference>
<dbReference type="Proteomes" id="UP001304300">
    <property type="component" value="Chromosome"/>
</dbReference>
<evidence type="ECO:0000256" key="7">
    <source>
        <dbReference type="ARBA" id="ARBA00022917"/>
    </source>
</evidence>
<dbReference type="Pfam" id="PF02934">
    <property type="entry name" value="GatB_N"/>
    <property type="match status" value="1"/>
</dbReference>
<dbReference type="InterPro" id="IPR004413">
    <property type="entry name" value="GatB"/>
</dbReference>
<dbReference type="AlphaFoldDB" id="A0AAQ3LDT5"/>
<evidence type="ECO:0000259" key="12">
    <source>
        <dbReference type="SMART" id="SM00845"/>
    </source>
</evidence>
<dbReference type="SUPFAM" id="SSF55931">
    <property type="entry name" value="Glutamine synthetase/guanido kinase"/>
    <property type="match status" value="1"/>
</dbReference>
<name>A0AAQ3LDT5_9BACT</name>
<dbReference type="PANTHER" id="PTHR11659:SF0">
    <property type="entry name" value="GLUTAMYL-TRNA(GLN) AMIDOTRANSFERASE SUBUNIT B, MITOCHONDRIAL"/>
    <property type="match status" value="1"/>
</dbReference>
<accession>A0AAQ3LDT5</accession>
<dbReference type="EMBL" id="CP136920">
    <property type="protein sequence ID" value="WOO42070.1"/>
    <property type="molecule type" value="Genomic_DNA"/>
</dbReference>
<dbReference type="SUPFAM" id="SSF89095">
    <property type="entry name" value="GatB/YqeY motif"/>
    <property type="match status" value="1"/>
</dbReference>
<keyword evidence="5 11" id="KW-0547">Nucleotide-binding</keyword>
<dbReference type="InterPro" id="IPR018027">
    <property type="entry name" value="Asn/Gln_amidotransferase"/>
</dbReference>
<keyword evidence="14" id="KW-1185">Reference proteome</keyword>
<evidence type="ECO:0000256" key="10">
    <source>
        <dbReference type="ARBA" id="ARBA00047913"/>
    </source>
</evidence>
<dbReference type="FunFam" id="1.10.10.410:FF:000001">
    <property type="entry name" value="Aspartyl/glutamyl-tRNA(Asn/Gln) amidotransferase subunit B"/>
    <property type="match status" value="1"/>
</dbReference>
<evidence type="ECO:0000313" key="13">
    <source>
        <dbReference type="EMBL" id="WOO42070.1"/>
    </source>
</evidence>
<keyword evidence="4 11" id="KW-0436">Ligase</keyword>
<dbReference type="InterPro" id="IPR006075">
    <property type="entry name" value="Asn/Gln-tRNA_Trfase_suB/E_cat"/>
</dbReference>
<evidence type="ECO:0000256" key="8">
    <source>
        <dbReference type="ARBA" id="ARBA00024799"/>
    </source>
</evidence>
<evidence type="ECO:0000256" key="1">
    <source>
        <dbReference type="ARBA" id="ARBA00005306"/>
    </source>
</evidence>
<evidence type="ECO:0000313" key="14">
    <source>
        <dbReference type="Proteomes" id="UP001304300"/>
    </source>
</evidence>
<comment type="function">
    <text evidence="8 11">Allows the formation of correctly charged Asn-tRNA(Asn) or Gln-tRNA(Gln) through the transamidation of misacylated Asp-tRNA(Asn) or Glu-tRNA(Gln) in organisms which lack either or both of asparaginyl-tRNA or glutaminyl-tRNA synthetases. The reaction takes place in the presence of glutamine and ATP through an activated phospho-Asp-tRNA(Asn) or phospho-Glu-tRNA(Gln).</text>
</comment>
<evidence type="ECO:0000256" key="6">
    <source>
        <dbReference type="ARBA" id="ARBA00022840"/>
    </source>
</evidence>
<evidence type="ECO:0000256" key="11">
    <source>
        <dbReference type="HAMAP-Rule" id="MF_00121"/>
    </source>
</evidence>
<dbReference type="PROSITE" id="PS01234">
    <property type="entry name" value="GATB"/>
    <property type="match status" value="1"/>
</dbReference>
<evidence type="ECO:0000256" key="2">
    <source>
        <dbReference type="ARBA" id="ARBA00011123"/>
    </source>
</evidence>
<dbReference type="RefSeq" id="WP_317834554.1">
    <property type="nucleotide sequence ID" value="NZ_CP136920.1"/>
</dbReference>
<keyword evidence="7 11" id="KW-0648">Protein biosynthesis</keyword>
<comment type="similarity">
    <text evidence="1 11">Belongs to the GatB/GatE family. GatB subfamily.</text>
</comment>
<dbReference type="Gene3D" id="1.10.150.380">
    <property type="entry name" value="GatB domain, N-terminal subdomain"/>
    <property type="match status" value="1"/>
</dbReference>
<dbReference type="SMART" id="SM00845">
    <property type="entry name" value="GatB_Yqey"/>
    <property type="match status" value="1"/>
</dbReference>
<evidence type="ECO:0000256" key="3">
    <source>
        <dbReference type="ARBA" id="ARBA00016923"/>
    </source>
</evidence>
<dbReference type="InterPro" id="IPR042114">
    <property type="entry name" value="GatB_C_1"/>
</dbReference>
<evidence type="ECO:0000256" key="5">
    <source>
        <dbReference type="ARBA" id="ARBA00022741"/>
    </source>
</evidence>
<dbReference type="InterPro" id="IPR017958">
    <property type="entry name" value="Gln-tRNA_amidoTrfase_suB_CS"/>
</dbReference>
<comment type="subunit">
    <text evidence="2 11">Heterotrimer of A, B and C subunits.</text>
</comment>
<dbReference type="KEGG" id="puo:RZN69_03150"/>
<dbReference type="NCBIfam" id="TIGR00133">
    <property type="entry name" value="gatB"/>
    <property type="match status" value="1"/>
</dbReference>
<dbReference type="GO" id="GO:0050567">
    <property type="term" value="F:glutaminyl-tRNA synthase (glutamine-hydrolyzing) activity"/>
    <property type="evidence" value="ECO:0007669"/>
    <property type="project" value="UniProtKB-UniRule"/>
</dbReference>
<comment type="catalytic activity">
    <reaction evidence="10 11">
        <text>L-glutamyl-tRNA(Gln) + L-glutamine + ATP + H2O = L-glutaminyl-tRNA(Gln) + L-glutamate + ADP + phosphate + H(+)</text>
        <dbReference type="Rhea" id="RHEA:17521"/>
        <dbReference type="Rhea" id="RHEA-COMP:9681"/>
        <dbReference type="Rhea" id="RHEA-COMP:9684"/>
        <dbReference type="ChEBI" id="CHEBI:15377"/>
        <dbReference type="ChEBI" id="CHEBI:15378"/>
        <dbReference type="ChEBI" id="CHEBI:29985"/>
        <dbReference type="ChEBI" id="CHEBI:30616"/>
        <dbReference type="ChEBI" id="CHEBI:43474"/>
        <dbReference type="ChEBI" id="CHEBI:58359"/>
        <dbReference type="ChEBI" id="CHEBI:78520"/>
        <dbReference type="ChEBI" id="CHEBI:78521"/>
        <dbReference type="ChEBI" id="CHEBI:456216"/>
    </reaction>
</comment>
<dbReference type="EC" id="6.3.5.-" evidence="11"/>
<feature type="domain" description="Asn/Gln amidotransferase" evidence="12">
    <location>
        <begin position="333"/>
        <end position="490"/>
    </location>
</feature>